<feature type="region of interest" description="Disordered" evidence="1">
    <location>
        <begin position="30"/>
        <end position="62"/>
    </location>
</feature>
<evidence type="ECO:0000313" key="3">
    <source>
        <dbReference type="Proteomes" id="UP000324222"/>
    </source>
</evidence>
<proteinExistence type="predicted"/>
<organism evidence="2 3">
    <name type="scientific">Portunus trituberculatus</name>
    <name type="common">Swimming crab</name>
    <name type="synonym">Neptunus trituberculatus</name>
    <dbReference type="NCBI Taxonomy" id="210409"/>
    <lineage>
        <taxon>Eukaryota</taxon>
        <taxon>Metazoa</taxon>
        <taxon>Ecdysozoa</taxon>
        <taxon>Arthropoda</taxon>
        <taxon>Crustacea</taxon>
        <taxon>Multicrustacea</taxon>
        <taxon>Malacostraca</taxon>
        <taxon>Eumalacostraca</taxon>
        <taxon>Eucarida</taxon>
        <taxon>Decapoda</taxon>
        <taxon>Pleocyemata</taxon>
        <taxon>Brachyura</taxon>
        <taxon>Eubrachyura</taxon>
        <taxon>Portunoidea</taxon>
        <taxon>Portunidae</taxon>
        <taxon>Portuninae</taxon>
        <taxon>Portunus</taxon>
    </lineage>
</organism>
<dbReference type="EMBL" id="VSRR010003928">
    <property type="protein sequence ID" value="MPC37935.1"/>
    <property type="molecule type" value="Genomic_DNA"/>
</dbReference>
<gene>
    <name evidence="2" type="ORF">E2C01_031429</name>
</gene>
<dbReference type="AlphaFoldDB" id="A0A5B7EWT2"/>
<comment type="caution">
    <text evidence="2">The sequence shown here is derived from an EMBL/GenBank/DDBJ whole genome shotgun (WGS) entry which is preliminary data.</text>
</comment>
<evidence type="ECO:0000256" key="1">
    <source>
        <dbReference type="SAM" id="MobiDB-lite"/>
    </source>
</evidence>
<accession>A0A5B7EWT2</accession>
<keyword evidence="3" id="KW-1185">Reference proteome</keyword>
<protein>
    <submittedName>
        <fullName evidence="2">Uncharacterized protein</fullName>
    </submittedName>
</protein>
<dbReference type="Proteomes" id="UP000324222">
    <property type="component" value="Unassembled WGS sequence"/>
</dbReference>
<evidence type="ECO:0000313" key="2">
    <source>
        <dbReference type="EMBL" id="MPC37935.1"/>
    </source>
</evidence>
<sequence length="62" mass="6948">MNAAWRTTRGRRGAVGPRTLCGFQGSEAHGFESCPRSETNNEHKEHLDLVTGARHNFSHQDK</sequence>
<name>A0A5B7EWT2_PORTR</name>
<reference evidence="2 3" key="1">
    <citation type="submission" date="2019-05" db="EMBL/GenBank/DDBJ databases">
        <title>Another draft genome of Portunus trituberculatus and its Hox gene families provides insights of decapod evolution.</title>
        <authorList>
            <person name="Jeong J.-H."/>
            <person name="Song I."/>
            <person name="Kim S."/>
            <person name="Choi T."/>
            <person name="Kim D."/>
            <person name="Ryu S."/>
            <person name="Kim W."/>
        </authorList>
    </citation>
    <scope>NUCLEOTIDE SEQUENCE [LARGE SCALE GENOMIC DNA]</scope>
    <source>
        <tissue evidence="2">Muscle</tissue>
    </source>
</reference>
<feature type="compositionally biased region" description="Basic and acidic residues" evidence="1">
    <location>
        <begin position="39"/>
        <end position="48"/>
    </location>
</feature>